<keyword evidence="2" id="KW-0614">Plasmid</keyword>
<evidence type="ECO:0008006" key="6">
    <source>
        <dbReference type="Google" id="ProtNLM"/>
    </source>
</evidence>
<dbReference type="Proteomes" id="UP000467379">
    <property type="component" value="Plasmid pJCM12687"/>
</dbReference>
<evidence type="ECO:0000313" key="4">
    <source>
        <dbReference type="Proteomes" id="UP000192441"/>
    </source>
</evidence>
<reference evidence="2 5" key="2">
    <citation type="journal article" date="2019" name="Emerg. Microbes Infect.">
        <title>Comprehensive subspecies identification of 175 nontuberculous mycobacteria species based on 7547 genomic profiles.</title>
        <authorList>
            <person name="Matsumoto Y."/>
            <person name="Kinjo T."/>
            <person name="Motooka D."/>
            <person name="Nabeya D."/>
            <person name="Jung N."/>
            <person name="Uechi K."/>
            <person name="Horii T."/>
            <person name="Iida T."/>
            <person name="Fujita J."/>
            <person name="Nakamura S."/>
        </authorList>
    </citation>
    <scope>NUCLEOTIDE SEQUENCE [LARGE SCALE GENOMIC DNA]</scope>
    <source>
        <strain evidence="2 5">JCM 12687</strain>
        <plasmid evidence="2">pJCM12687</plasmid>
    </source>
</reference>
<dbReference type="Proteomes" id="UP000192441">
    <property type="component" value="Unassembled WGS sequence"/>
</dbReference>
<sequence length="176" mass="18650">MKRLAALAVVPFSAVGIPAAMAAPSPVPDLSGYHSVEPKDYTTYYNYPTTNGAQFLTPGGYRCRITYTGRANPPFKTAECWGALPATAFNLVVVATSMSANPAQFDNIDLAKMETYNGWEDPTKPLPISPDAYKPLPAGSKLTYPDSGTCAATATTTTCVLGDHGFVLDPSGSRTF</sequence>
<keyword evidence="5" id="KW-1185">Reference proteome</keyword>
<dbReference type="AlphaFoldDB" id="A0A7I7WD17"/>
<dbReference type="EMBL" id="MVHM01000027">
    <property type="protein sequence ID" value="ORA31881.1"/>
    <property type="molecule type" value="Genomic_DNA"/>
</dbReference>
<evidence type="ECO:0000313" key="2">
    <source>
        <dbReference type="EMBL" id="BBZ15010.1"/>
    </source>
</evidence>
<evidence type="ECO:0000256" key="1">
    <source>
        <dbReference type="SAM" id="SignalP"/>
    </source>
</evidence>
<dbReference type="EMBL" id="AP022607">
    <property type="protein sequence ID" value="BBZ15010.1"/>
    <property type="molecule type" value="Genomic_DNA"/>
</dbReference>
<feature type="chain" id="PRO_5044658022" description="Secreted protein" evidence="1">
    <location>
        <begin position="23"/>
        <end position="176"/>
    </location>
</feature>
<keyword evidence="1" id="KW-0732">Signal</keyword>
<gene>
    <name evidence="3" type="ORF">BST20_26190</name>
    <name evidence="2" type="ORF">MBRA_52050</name>
</gene>
<reference evidence="3 4" key="1">
    <citation type="submission" date="2016-12" db="EMBL/GenBank/DDBJ databases">
        <title>The new phylogeny of genus Mycobacterium.</title>
        <authorList>
            <person name="Tortoli E."/>
            <person name="Trovato A."/>
            <person name="Cirillo D.M."/>
        </authorList>
    </citation>
    <scope>NUCLEOTIDE SEQUENCE [LARGE SCALE GENOMIC DNA]</scope>
    <source>
        <strain evidence="3 4">DSM 44624</strain>
    </source>
</reference>
<evidence type="ECO:0000313" key="3">
    <source>
        <dbReference type="EMBL" id="ORA31881.1"/>
    </source>
</evidence>
<dbReference type="RefSeq" id="WP_083134325.1">
    <property type="nucleotide sequence ID" value="NZ_AP022607.1"/>
</dbReference>
<organism evidence="3 4">
    <name type="scientific">Mycobacterium branderi</name>
    <dbReference type="NCBI Taxonomy" id="43348"/>
    <lineage>
        <taxon>Bacteria</taxon>
        <taxon>Bacillati</taxon>
        <taxon>Actinomycetota</taxon>
        <taxon>Actinomycetes</taxon>
        <taxon>Mycobacteriales</taxon>
        <taxon>Mycobacteriaceae</taxon>
        <taxon>Mycobacterium</taxon>
    </lineage>
</organism>
<name>A0A7I7WD17_9MYCO</name>
<reference evidence="2" key="3">
    <citation type="submission" date="2020-02" db="EMBL/GenBank/DDBJ databases">
        <authorList>
            <person name="Matsumoto Y."/>
            <person name="Motooka D."/>
            <person name="Nakamura S."/>
        </authorList>
    </citation>
    <scope>NUCLEOTIDE SEQUENCE</scope>
    <source>
        <strain evidence="2">JCM 12687</strain>
        <plasmid evidence="2">pJCM12687</plasmid>
    </source>
</reference>
<feature type="signal peptide" evidence="1">
    <location>
        <begin position="1"/>
        <end position="22"/>
    </location>
</feature>
<accession>A0A7I7WD17</accession>
<protein>
    <recommendedName>
        <fullName evidence="6">Secreted protein</fullName>
    </recommendedName>
</protein>
<proteinExistence type="predicted"/>
<evidence type="ECO:0000313" key="5">
    <source>
        <dbReference type="Proteomes" id="UP000467379"/>
    </source>
</evidence>
<geneLocation type="plasmid" evidence="2 5">
    <name>pJCM12687</name>
</geneLocation>